<comment type="caution">
    <text evidence="2">The sequence shown here is derived from an EMBL/GenBank/DDBJ whole genome shotgun (WGS) entry which is preliminary data.</text>
</comment>
<feature type="compositionally biased region" description="Polar residues" evidence="1">
    <location>
        <begin position="9"/>
        <end position="23"/>
    </location>
</feature>
<dbReference type="Proteomes" id="UP000077521">
    <property type="component" value="Unassembled WGS sequence"/>
</dbReference>
<feature type="region of interest" description="Disordered" evidence="1">
    <location>
        <begin position="385"/>
        <end position="411"/>
    </location>
</feature>
<proteinExistence type="predicted"/>
<organism evidence="2 3">
    <name type="scientific">Tilletia indica</name>
    <dbReference type="NCBI Taxonomy" id="43049"/>
    <lineage>
        <taxon>Eukaryota</taxon>
        <taxon>Fungi</taxon>
        <taxon>Dikarya</taxon>
        <taxon>Basidiomycota</taxon>
        <taxon>Ustilaginomycotina</taxon>
        <taxon>Exobasidiomycetes</taxon>
        <taxon>Tilletiales</taxon>
        <taxon>Tilletiaceae</taxon>
        <taxon>Tilletia</taxon>
    </lineage>
</organism>
<accession>A0A8T8SU29</accession>
<reference evidence="2" key="2">
    <citation type="journal article" date="2019" name="IMA Fungus">
        <title>Genome sequencing and comparison of five Tilletia species to identify candidate genes for the detection of regulated species infecting wheat.</title>
        <authorList>
            <person name="Nguyen H.D.T."/>
            <person name="Sultana T."/>
            <person name="Kesanakurti P."/>
            <person name="Hambleton S."/>
        </authorList>
    </citation>
    <scope>NUCLEOTIDE SEQUENCE</scope>
    <source>
        <strain evidence="2">DAOMC 236416</strain>
    </source>
</reference>
<sequence>PRDSRSYKRSSATPGSLGPTSFRTHGFSKPNEKQQIGGYYPMRTVGAELNKRNAHRPAQYSFEEVCGALRRNDDTFEADLNRLNTSLTQKELKQAQRDTGVMDRPLLAFSPTFSHPFFFPSDMFHLFGINLPQLLWNVFTKPAPDDPLQLTEAQQQLFGELVEEAASDLPATFSSAPPRNPHKFSRTFYKMHEWSSVTYHYLLPFLFSIGAPVKVVAMIGHLVAGVRMAISDTGCFFDQLAVMQKHFYAFVRLWEELFVRDDVLLLSRASISVHYLLHVPQCAVAYGSMRVTSQARCEREIGLAKRSMRTFKSAFVNASNNAVRREHLRLLNFVLREEEGGDAEIEEARYSLRVRIATTHAEFAPSQEEQEKRLVRRLVQDGKVPDPPPQILHRGKVVTPSGDSIRGERTESSSARKACHFAYKAEDGEVEYAKALHFICFDDGTIDASEATLETDNAYALCFPLSKTQRAHQIIRGNDWSNDLILVPVTSIVELVGTFHLGGHIYILRRLSWLDDE</sequence>
<dbReference type="AlphaFoldDB" id="A0A8T8SU29"/>
<evidence type="ECO:0000313" key="3">
    <source>
        <dbReference type="Proteomes" id="UP000077521"/>
    </source>
</evidence>
<name>A0A8T8SU29_9BASI</name>
<keyword evidence="3" id="KW-1185">Reference proteome</keyword>
<gene>
    <name evidence="2" type="ORF">A4X13_0g5397</name>
</gene>
<reference evidence="2" key="1">
    <citation type="submission" date="2016-04" db="EMBL/GenBank/DDBJ databases">
        <authorList>
            <person name="Nguyen H.D."/>
            <person name="Samba Siva P."/>
            <person name="Cullis J."/>
            <person name="Levesque C.A."/>
            <person name="Hambleton S."/>
        </authorList>
    </citation>
    <scope>NUCLEOTIDE SEQUENCE</scope>
    <source>
        <strain evidence="2">DAOMC 236416</strain>
    </source>
</reference>
<protein>
    <submittedName>
        <fullName evidence="2">Uncharacterized protein</fullName>
    </submittedName>
</protein>
<evidence type="ECO:0000313" key="2">
    <source>
        <dbReference type="EMBL" id="KAE8248963.1"/>
    </source>
</evidence>
<dbReference type="EMBL" id="LWDF02000418">
    <property type="protein sequence ID" value="KAE8248963.1"/>
    <property type="molecule type" value="Genomic_DNA"/>
</dbReference>
<feature type="region of interest" description="Disordered" evidence="1">
    <location>
        <begin position="1"/>
        <end position="36"/>
    </location>
</feature>
<evidence type="ECO:0000256" key="1">
    <source>
        <dbReference type="SAM" id="MobiDB-lite"/>
    </source>
</evidence>
<feature type="non-terminal residue" evidence="2">
    <location>
        <position position="1"/>
    </location>
</feature>